<evidence type="ECO:0000313" key="2">
    <source>
        <dbReference type="Proteomes" id="UP000240490"/>
    </source>
</evidence>
<comment type="caution">
    <text evidence="1">The sequence shown here is derived from an EMBL/GenBank/DDBJ whole genome shotgun (WGS) entry which is preliminary data.</text>
</comment>
<evidence type="ECO:0000313" key="1">
    <source>
        <dbReference type="EMBL" id="PSN90077.1"/>
    </source>
</evidence>
<dbReference type="AlphaFoldDB" id="A0A2R6AUN1"/>
<evidence type="ECO:0008006" key="3">
    <source>
        <dbReference type="Google" id="ProtNLM"/>
    </source>
</evidence>
<dbReference type="Proteomes" id="UP000240490">
    <property type="component" value="Unassembled WGS sequence"/>
</dbReference>
<dbReference type="Gene3D" id="3.30.1860.10">
    <property type="entry name" value="uncharacterized conserved protein from methanopyrus kandleri domain like"/>
    <property type="match status" value="1"/>
</dbReference>
<dbReference type="EMBL" id="NEXJ01000097">
    <property type="protein sequence ID" value="PSN90077.1"/>
    <property type="molecule type" value="Genomic_DNA"/>
</dbReference>
<name>A0A2R6AUN1_9ARCH</name>
<organism evidence="1 2">
    <name type="scientific">Candidatus Marsarchaeota G2 archaeon ECH_B_SAG-M15</name>
    <dbReference type="NCBI Taxonomy" id="1978162"/>
    <lineage>
        <taxon>Archaea</taxon>
        <taxon>Candidatus Marsarchaeota</taxon>
        <taxon>Candidatus Marsarchaeota group 2</taxon>
    </lineage>
</organism>
<protein>
    <recommendedName>
        <fullName evidence="3">DUF424 domain-containing protein</fullName>
    </recommendedName>
</protein>
<sequence length="92" mass="10260">MVNRFTSEEATYVVVCEEALVNKELEKGFFVDPRYFGGIQTDLDNALITAKEADYATLLGNRVVERAISLGICSPLSIRRIGKIMYAEVARV</sequence>
<proteinExistence type="predicted"/>
<dbReference type="InterPro" id="IPR007355">
    <property type="entry name" value="DUF424"/>
</dbReference>
<gene>
    <name evidence="1" type="ORF">B9Q08_05375</name>
</gene>
<dbReference type="Pfam" id="PF04242">
    <property type="entry name" value="DUF424"/>
    <property type="match status" value="1"/>
</dbReference>
<reference evidence="1 2" key="1">
    <citation type="submission" date="2017-04" db="EMBL/GenBank/DDBJ databases">
        <title>Novel microbial lineages endemic to geothermal iron-oxide mats fill important gaps in the evolutionary history of Archaea.</title>
        <authorList>
            <person name="Jay Z.J."/>
            <person name="Beam J.P."/>
            <person name="Dlakic M."/>
            <person name="Rusch D.B."/>
            <person name="Kozubal M.A."/>
            <person name="Inskeep W.P."/>
        </authorList>
    </citation>
    <scope>NUCLEOTIDE SEQUENCE [LARGE SCALE GENOMIC DNA]</scope>
    <source>
        <strain evidence="1">ECH_B_SAG-M15</strain>
    </source>
</reference>
<accession>A0A2R6AUN1</accession>